<dbReference type="InterPro" id="IPR024726">
    <property type="entry name" value="FhuF_C"/>
</dbReference>
<organism evidence="2 3">
    <name type="scientific">Planosporangium thailandense</name>
    <dbReference type="NCBI Taxonomy" id="765197"/>
    <lineage>
        <taxon>Bacteria</taxon>
        <taxon>Bacillati</taxon>
        <taxon>Actinomycetota</taxon>
        <taxon>Actinomycetes</taxon>
        <taxon>Micromonosporales</taxon>
        <taxon>Micromonosporaceae</taxon>
        <taxon>Planosporangium</taxon>
    </lineage>
</organism>
<reference evidence="2 3" key="1">
    <citation type="submission" date="2020-03" db="EMBL/GenBank/DDBJ databases">
        <title>WGS of the type strain of Planosporangium spp.</title>
        <authorList>
            <person name="Thawai C."/>
        </authorList>
    </citation>
    <scope>NUCLEOTIDE SEQUENCE [LARGE SCALE GENOMIC DNA]</scope>
    <source>
        <strain evidence="2 3">TBRC 5610</strain>
    </source>
</reference>
<sequence>MAAADIVAAVRRAGHDNPLLGIDAARQPPAGTPAAELCANAGDAAAGLVDAVGAWLGIRERRVAASLVVLGYAARLVGPAVAVLLRDGILLDVRPAQVRYTFVPGGGFRLSLPQPAGWRGSAPVLHRRWQEHVIDEHLRPLIASVRGVVPVAAGLLWGNVASGLTGALRALAGTVPADLCHRTGLTLLRHPALAGSGRLALDAGQLAFTRRSCCLYYRIDGGGTCGDCPLSSPRRSTTA</sequence>
<accession>A0ABX0XYJ4</accession>
<feature type="domain" description="Ferric siderophore reductase C-terminal" evidence="1">
    <location>
        <begin position="210"/>
        <end position="230"/>
    </location>
</feature>
<evidence type="ECO:0000259" key="1">
    <source>
        <dbReference type="Pfam" id="PF11575"/>
    </source>
</evidence>
<dbReference type="RefSeq" id="WP_167926061.1">
    <property type="nucleotide sequence ID" value="NZ_JAATVY010000010.1"/>
</dbReference>
<proteinExistence type="predicted"/>
<comment type="caution">
    <text evidence="2">The sequence shown here is derived from an EMBL/GenBank/DDBJ whole genome shotgun (WGS) entry which is preliminary data.</text>
</comment>
<name>A0ABX0XYJ4_9ACTN</name>
<dbReference type="EMBL" id="JAATVY010000010">
    <property type="protein sequence ID" value="NJC71145.1"/>
    <property type="molecule type" value="Genomic_DNA"/>
</dbReference>
<dbReference type="Pfam" id="PF11575">
    <property type="entry name" value="FhuF_C"/>
    <property type="match status" value="1"/>
</dbReference>
<keyword evidence="3" id="KW-1185">Reference proteome</keyword>
<dbReference type="Proteomes" id="UP000722989">
    <property type="component" value="Unassembled WGS sequence"/>
</dbReference>
<gene>
    <name evidence="2" type="ORF">HC031_15695</name>
</gene>
<evidence type="ECO:0000313" key="2">
    <source>
        <dbReference type="EMBL" id="NJC71145.1"/>
    </source>
</evidence>
<protein>
    <submittedName>
        <fullName evidence="2">Ferric iron reductase</fullName>
    </submittedName>
</protein>
<evidence type="ECO:0000313" key="3">
    <source>
        <dbReference type="Proteomes" id="UP000722989"/>
    </source>
</evidence>